<protein>
    <submittedName>
        <fullName evidence="3">Chemotaxis protein CheW</fullName>
    </submittedName>
</protein>
<sequence>MAVDAFDILLDYERRSLAHVAGLPEQLDTPGLWRGIGYRIGRRRLASSFDEVVEILPLPQVTPVPGAQPWMLGLANVRGNLLPVADLKQLLEGVRTVLHEGQRMLVVRQEGGNVAVLIDELFGQRSFLPSQRLDDAVLAASGIPAGRYSHFVDRAFRLDDHDWGIFSLDRLTRTPEFRQAASDGARPHTSASDTPEEDHEH</sequence>
<dbReference type="SMART" id="SM00260">
    <property type="entry name" value="CheW"/>
    <property type="match status" value="1"/>
</dbReference>
<dbReference type="eggNOG" id="COG0835">
    <property type="taxonomic scope" value="Bacteria"/>
</dbReference>
<dbReference type="GO" id="GO:0007165">
    <property type="term" value="P:signal transduction"/>
    <property type="evidence" value="ECO:0007669"/>
    <property type="project" value="InterPro"/>
</dbReference>
<dbReference type="PANTHER" id="PTHR22617">
    <property type="entry name" value="CHEMOTAXIS SENSOR HISTIDINE KINASE-RELATED"/>
    <property type="match status" value="1"/>
</dbReference>
<evidence type="ECO:0000313" key="4">
    <source>
        <dbReference type="Proteomes" id="UP000030003"/>
    </source>
</evidence>
<evidence type="ECO:0000259" key="2">
    <source>
        <dbReference type="PROSITE" id="PS50851"/>
    </source>
</evidence>
<dbReference type="Proteomes" id="UP000030003">
    <property type="component" value="Unassembled WGS sequence"/>
</dbReference>
<dbReference type="PROSITE" id="PS50851">
    <property type="entry name" value="CHEW"/>
    <property type="match status" value="1"/>
</dbReference>
<dbReference type="PANTHER" id="PTHR22617:SF43">
    <property type="entry name" value="PROTEIN PILI"/>
    <property type="match status" value="1"/>
</dbReference>
<dbReference type="OrthoDB" id="5298045at2"/>
<dbReference type="InterPro" id="IPR036061">
    <property type="entry name" value="CheW-like_dom_sf"/>
</dbReference>
<dbReference type="InterPro" id="IPR002545">
    <property type="entry name" value="CheW-lke_dom"/>
</dbReference>
<feature type="domain" description="CheW-like" evidence="2">
    <location>
        <begin position="32"/>
        <end position="177"/>
    </location>
</feature>
<dbReference type="GO" id="GO:0005829">
    <property type="term" value="C:cytosol"/>
    <property type="evidence" value="ECO:0007669"/>
    <property type="project" value="TreeGrafter"/>
</dbReference>
<dbReference type="Gene3D" id="2.40.50.180">
    <property type="entry name" value="CheA-289, Domain 4"/>
    <property type="match status" value="1"/>
</dbReference>
<dbReference type="InterPro" id="IPR039315">
    <property type="entry name" value="CheW"/>
</dbReference>
<keyword evidence="4" id="KW-1185">Reference proteome</keyword>
<name>A0A0A0M500_9GAMM</name>
<evidence type="ECO:0000256" key="1">
    <source>
        <dbReference type="SAM" id="MobiDB-lite"/>
    </source>
</evidence>
<evidence type="ECO:0000313" key="3">
    <source>
        <dbReference type="EMBL" id="KGO98078.1"/>
    </source>
</evidence>
<proteinExistence type="predicted"/>
<gene>
    <name evidence="3" type="ORF">N791_05285</name>
</gene>
<dbReference type="Pfam" id="PF01584">
    <property type="entry name" value="CheW"/>
    <property type="match status" value="1"/>
</dbReference>
<organism evidence="3 4">
    <name type="scientific">Lysobacter defluvii IMMIB APB-9 = DSM 18482</name>
    <dbReference type="NCBI Taxonomy" id="1385515"/>
    <lineage>
        <taxon>Bacteria</taxon>
        <taxon>Pseudomonadati</taxon>
        <taxon>Pseudomonadota</taxon>
        <taxon>Gammaproteobacteria</taxon>
        <taxon>Lysobacterales</taxon>
        <taxon>Lysobacteraceae</taxon>
        <taxon>Novilysobacter</taxon>
    </lineage>
</organism>
<dbReference type="AlphaFoldDB" id="A0A0A0M500"/>
<dbReference type="SUPFAM" id="SSF50341">
    <property type="entry name" value="CheW-like"/>
    <property type="match status" value="1"/>
</dbReference>
<dbReference type="EMBL" id="AVBH01000135">
    <property type="protein sequence ID" value="KGO98078.1"/>
    <property type="molecule type" value="Genomic_DNA"/>
</dbReference>
<accession>A0A0A0M500</accession>
<dbReference type="STRING" id="1385515.GCA_000423325_01893"/>
<comment type="caution">
    <text evidence="3">The sequence shown here is derived from an EMBL/GenBank/DDBJ whole genome shotgun (WGS) entry which is preliminary data.</text>
</comment>
<feature type="region of interest" description="Disordered" evidence="1">
    <location>
        <begin position="177"/>
        <end position="201"/>
    </location>
</feature>
<reference evidence="3 4" key="1">
    <citation type="submission" date="2013-08" db="EMBL/GenBank/DDBJ databases">
        <title>Genomic analysis of Lysobacter defluvii.</title>
        <authorList>
            <person name="Wang Q."/>
            <person name="Wang G."/>
        </authorList>
    </citation>
    <scope>NUCLEOTIDE SEQUENCE [LARGE SCALE GENOMIC DNA]</scope>
    <source>
        <strain evidence="3 4">IMMIB APB-9</strain>
    </source>
</reference>
<dbReference type="GO" id="GO:0006935">
    <property type="term" value="P:chemotaxis"/>
    <property type="evidence" value="ECO:0007669"/>
    <property type="project" value="InterPro"/>
</dbReference>